<sequence length="105" mass="11998">MRTGISQVIAISGQFASTLRQTRGLSTAVRINSAQSSAAIKSQTDTKKWDLYIGLCLERRPVITKDLTPLEKRYAEFLTQYEFELSKKSDHELRHLADERLVEKI</sequence>
<reference evidence="2" key="1">
    <citation type="submission" date="2021-06" db="EMBL/GenBank/DDBJ databases">
        <authorList>
            <person name="Hodson N. C."/>
            <person name="Mongue J. A."/>
            <person name="Jaron S. K."/>
        </authorList>
    </citation>
    <scope>NUCLEOTIDE SEQUENCE</scope>
</reference>
<feature type="domain" description="Large ribosomal subunit protein mL46 N-terminal" evidence="1">
    <location>
        <begin position="49"/>
        <end position="102"/>
    </location>
</feature>
<dbReference type="PANTHER" id="PTHR13124:SF12">
    <property type="entry name" value="LARGE RIBOSOMAL SUBUNIT PROTEIN ML46"/>
    <property type="match status" value="1"/>
</dbReference>
<dbReference type="GO" id="GO:0003735">
    <property type="term" value="F:structural constituent of ribosome"/>
    <property type="evidence" value="ECO:0007669"/>
    <property type="project" value="InterPro"/>
</dbReference>
<evidence type="ECO:0000313" key="2">
    <source>
        <dbReference type="EMBL" id="CAG7729306.1"/>
    </source>
</evidence>
<evidence type="ECO:0000259" key="1">
    <source>
        <dbReference type="Pfam" id="PF11788"/>
    </source>
</evidence>
<dbReference type="AlphaFoldDB" id="A0A8J2PAA4"/>
<dbReference type="InterPro" id="IPR021757">
    <property type="entry name" value="Ribosomal_mL46_N"/>
</dbReference>
<organism evidence="2 3">
    <name type="scientific">Allacma fusca</name>
    <dbReference type="NCBI Taxonomy" id="39272"/>
    <lineage>
        <taxon>Eukaryota</taxon>
        <taxon>Metazoa</taxon>
        <taxon>Ecdysozoa</taxon>
        <taxon>Arthropoda</taxon>
        <taxon>Hexapoda</taxon>
        <taxon>Collembola</taxon>
        <taxon>Symphypleona</taxon>
        <taxon>Sminthuridae</taxon>
        <taxon>Allacma</taxon>
    </lineage>
</organism>
<feature type="non-terminal residue" evidence="2">
    <location>
        <position position="105"/>
    </location>
</feature>
<evidence type="ECO:0000313" key="3">
    <source>
        <dbReference type="Proteomes" id="UP000708208"/>
    </source>
</evidence>
<proteinExistence type="predicted"/>
<dbReference type="Proteomes" id="UP000708208">
    <property type="component" value="Unassembled WGS sequence"/>
</dbReference>
<dbReference type="InterPro" id="IPR040008">
    <property type="entry name" value="Ribosomal_mL46"/>
</dbReference>
<dbReference type="OrthoDB" id="194611at2759"/>
<protein>
    <recommendedName>
        <fullName evidence="1">Large ribosomal subunit protein mL46 N-terminal domain-containing protein</fullName>
    </recommendedName>
</protein>
<keyword evidence="3" id="KW-1185">Reference proteome</keyword>
<accession>A0A8J2PAA4</accession>
<gene>
    <name evidence="2" type="ORF">AFUS01_LOCUS18031</name>
</gene>
<feature type="non-terminal residue" evidence="2">
    <location>
        <position position="1"/>
    </location>
</feature>
<dbReference type="PANTHER" id="PTHR13124">
    <property type="entry name" value="39S RIBOSOMAL PROTEIN L46, MITOCHONDRIAL PRECURSOR-RELATED"/>
    <property type="match status" value="1"/>
</dbReference>
<dbReference type="Pfam" id="PF11788">
    <property type="entry name" value="MRP-L46"/>
    <property type="match status" value="1"/>
</dbReference>
<name>A0A8J2PAA4_9HEXA</name>
<dbReference type="EMBL" id="CAJVCH010176229">
    <property type="protein sequence ID" value="CAG7729306.1"/>
    <property type="molecule type" value="Genomic_DNA"/>
</dbReference>
<comment type="caution">
    <text evidence="2">The sequence shown here is derived from an EMBL/GenBank/DDBJ whole genome shotgun (WGS) entry which is preliminary data.</text>
</comment>
<dbReference type="GO" id="GO:0005762">
    <property type="term" value="C:mitochondrial large ribosomal subunit"/>
    <property type="evidence" value="ECO:0007669"/>
    <property type="project" value="TreeGrafter"/>
</dbReference>